<reference evidence="1" key="1">
    <citation type="submission" date="2022-04" db="EMBL/GenBank/DDBJ databases">
        <title>Jade perch genome.</title>
        <authorList>
            <person name="Chao B."/>
        </authorList>
    </citation>
    <scope>NUCLEOTIDE SEQUENCE</scope>
    <source>
        <strain evidence="1">CB-2022</strain>
    </source>
</reference>
<keyword evidence="2" id="KW-1185">Reference proteome</keyword>
<organism evidence="1 2">
    <name type="scientific">Scortum barcoo</name>
    <name type="common">barcoo grunter</name>
    <dbReference type="NCBI Taxonomy" id="214431"/>
    <lineage>
        <taxon>Eukaryota</taxon>
        <taxon>Metazoa</taxon>
        <taxon>Chordata</taxon>
        <taxon>Craniata</taxon>
        <taxon>Vertebrata</taxon>
        <taxon>Euteleostomi</taxon>
        <taxon>Actinopterygii</taxon>
        <taxon>Neopterygii</taxon>
        <taxon>Teleostei</taxon>
        <taxon>Neoteleostei</taxon>
        <taxon>Acanthomorphata</taxon>
        <taxon>Eupercaria</taxon>
        <taxon>Centrarchiformes</taxon>
        <taxon>Terapontoidei</taxon>
        <taxon>Terapontidae</taxon>
        <taxon>Scortum</taxon>
    </lineage>
</organism>
<dbReference type="Proteomes" id="UP000831701">
    <property type="component" value="Chromosome 3"/>
</dbReference>
<comment type="caution">
    <text evidence="1">The sequence shown here is derived from an EMBL/GenBank/DDBJ whole genome shotgun (WGS) entry which is preliminary data.</text>
</comment>
<evidence type="ECO:0000313" key="2">
    <source>
        <dbReference type="Proteomes" id="UP000831701"/>
    </source>
</evidence>
<name>A0ACB8X3Z3_9TELE</name>
<gene>
    <name evidence="1" type="ORF">L3Q82_006253</name>
</gene>
<accession>A0ACB8X3Z3</accession>
<dbReference type="EMBL" id="CM041533">
    <property type="protein sequence ID" value="KAI3374428.1"/>
    <property type="molecule type" value="Genomic_DNA"/>
</dbReference>
<protein>
    <submittedName>
        <fullName evidence="1">Uncharacterized protein</fullName>
    </submittedName>
</protein>
<proteinExistence type="predicted"/>
<sequence length="1333" mass="147605">MVDFGEILKTIGDFGIYQKLLIFGLTFPNFFLPIFFSSFLFIESDPERHCNTDWILGADSNLSTGEQLNLTLPREEDGTFSRCRMFVPVDRDIGAIREYGLNDTTGCLNGWVYYSTLYEATVVTDFDLVCDRSNMNEVSQTVFMSGLLAGSFIFGPIAESYGRRRTTQLPVVLLLVFVLVTGVSPNFYIYMVSQFIVGAALGGYRINSTVLATEWTGVTKRSVASCLSQMFTGFGQCAIAGLVYAIRDWRTAQYVMAGAQAFVFLYIWWIPESARWLLGQGRTEEAKKLIHRVAKINKKKIPENLLDQVTGEQQVESGGIKTLFISTILMKYFCIISFAWFAVNLGYTCLFLNVGKFGLDIFLVQFLFGISDIPAHLLCIWVLEWIGRKKTLLITLLSGSFVCLLSLAFPQDSAVVITALVTTGKFLVNWAGSACMVYIQELFPTSVRQTAVGLGSIAFRVAGLLSPILNMLAIYHWSIPIAVFSSIMVVSAILVLLLPETRRKELPDTTDEAEGDSVFFIQSDPERHCNTDWILEADSNLSTGEQLNLTLPREEDGTFSRCRMFVPVDRDIRAIKEYGLNETTGCLNGWVYTNTLYEATIVTDFDLVCDQANLLEGAQAVLMAGILVGCLLFGPFAESFIPESARWLLERGRTEEAKQLITKVAAINKCPVPESLLEKIVQKDTETEKKGGIINLIKSSVLRKYFFTIILAWFSLNVTYYCLSFNVGNFGLDIFVTQLMFGLSELPAHILCIWLLEALGRKVSLMSTLLIGGFLCILILAVPQSNAVAITTLATAGRFFINWAGSVCNVYVQELFPTSFRQTASGLGSIASRAGGLLAPLLNMLAMYHWSIPTVVFSTLTLVSGALCFLLPETRRKELPDSTDEAEGKGFDSRPIAFSSPQSQPPPLWPMHTPFSLAPGPVPTPNPPAPSRSQTAHQYSIFASFLFIESDPERHCNTDWILGADSNLSTGEQLNLTLPREEDGTFSRCRMFVPVDRDIGAIREYGLNDTTGCLNGWVYYSTLYEATIVTDFDLVCDKAKLVEVIQAVFMAGVLVGSLIFGPFAESFIPESARWLLTRGRTEEAKQLIVRAAALNKRTVPDSLLDKIPVKHTVDKGGIKIIFRSSRLTTYFFIIVLAWFSLNLSFFCLYLNMGNFGLNIFLTQLIFGVIEIPANLLSMWLLEVFGRRLLFIATLLTGGLCSILILAVPQGNAIAVTSLAVAARFFLIWAGSVCSVFVQELYPTSVRQTATALGAISGRAGGLLAPLLNILAMYHWVIPTTVFSSLTLVSGALGFLLPETRRKELPDSTDEAVNNRNLTTKRTSNCLYQESTKL</sequence>
<evidence type="ECO:0000313" key="1">
    <source>
        <dbReference type="EMBL" id="KAI3374428.1"/>
    </source>
</evidence>